<dbReference type="PANTHER" id="PTHR40980:SF3">
    <property type="entry name" value="TONB-DEPENDENT RECEPTOR-LIKE BETA-BARREL DOMAIN-CONTAINING PROTEIN"/>
    <property type="match status" value="1"/>
</dbReference>
<evidence type="ECO:0000256" key="3">
    <source>
        <dbReference type="ARBA" id="ARBA00022729"/>
    </source>
</evidence>
<dbReference type="InterPro" id="IPR000531">
    <property type="entry name" value="Beta-barrel_TonB"/>
</dbReference>
<feature type="signal peptide" evidence="8">
    <location>
        <begin position="1"/>
        <end position="34"/>
    </location>
</feature>
<evidence type="ECO:0000256" key="1">
    <source>
        <dbReference type="ARBA" id="ARBA00004442"/>
    </source>
</evidence>
<name>A0ABW7ESI4_9BURK</name>
<dbReference type="PANTHER" id="PTHR40980">
    <property type="entry name" value="PLUG DOMAIN-CONTAINING PROTEIN"/>
    <property type="match status" value="1"/>
</dbReference>
<evidence type="ECO:0000259" key="9">
    <source>
        <dbReference type="Pfam" id="PF00593"/>
    </source>
</evidence>
<dbReference type="Pfam" id="PF07715">
    <property type="entry name" value="Plug"/>
    <property type="match status" value="1"/>
</dbReference>
<evidence type="ECO:0000256" key="8">
    <source>
        <dbReference type="SAM" id="SignalP"/>
    </source>
</evidence>
<feature type="chain" id="PRO_5046952795" evidence="8">
    <location>
        <begin position="35"/>
        <end position="1052"/>
    </location>
</feature>
<dbReference type="InterPro" id="IPR012910">
    <property type="entry name" value="Plug_dom"/>
</dbReference>
<proteinExistence type="inferred from homology"/>
<dbReference type="InterPro" id="IPR010104">
    <property type="entry name" value="TonB_rcpt_bac"/>
</dbReference>
<dbReference type="NCBIfam" id="TIGR01782">
    <property type="entry name" value="TonB-Xanth-Caul"/>
    <property type="match status" value="1"/>
</dbReference>
<evidence type="ECO:0000313" key="12">
    <source>
        <dbReference type="Proteomes" id="UP001606300"/>
    </source>
</evidence>
<dbReference type="InterPro" id="IPR036942">
    <property type="entry name" value="Beta-barrel_TonB_sf"/>
</dbReference>
<feature type="domain" description="TonB-dependent receptor-like beta-barrel" evidence="9">
    <location>
        <begin position="504"/>
        <end position="1019"/>
    </location>
</feature>
<feature type="domain" description="TonB-dependent receptor plug" evidence="10">
    <location>
        <begin position="66"/>
        <end position="177"/>
    </location>
</feature>
<dbReference type="Gene3D" id="2.170.130.10">
    <property type="entry name" value="TonB-dependent receptor, plug domain"/>
    <property type="match status" value="1"/>
</dbReference>
<protein>
    <submittedName>
        <fullName evidence="11">TonB-dependent receptor</fullName>
    </submittedName>
</protein>
<dbReference type="PROSITE" id="PS01156">
    <property type="entry name" value="TONB_DEPENDENT_REC_2"/>
    <property type="match status" value="1"/>
</dbReference>
<evidence type="ECO:0000256" key="7">
    <source>
        <dbReference type="RuleBase" id="RU003357"/>
    </source>
</evidence>
<dbReference type="SUPFAM" id="SSF56935">
    <property type="entry name" value="Porins"/>
    <property type="match status" value="1"/>
</dbReference>
<evidence type="ECO:0000256" key="2">
    <source>
        <dbReference type="ARBA" id="ARBA00009810"/>
    </source>
</evidence>
<comment type="subcellular location">
    <subcellularLocation>
        <location evidence="1 7">Cell outer membrane</location>
    </subcellularLocation>
</comment>
<accession>A0ABW7ESI4</accession>
<evidence type="ECO:0000256" key="6">
    <source>
        <dbReference type="ARBA" id="ARBA00023237"/>
    </source>
</evidence>
<gene>
    <name evidence="11" type="ORF">ACG02S_21490</name>
</gene>
<keyword evidence="5 7" id="KW-0472">Membrane</keyword>
<keyword evidence="11" id="KW-0675">Receptor</keyword>
<keyword evidence="3 8" id="KW-0732">Signal</keyword>
<evidence type="ECO:0000256" key="5">
    <source>
        <dbReference type="ARBA" id="ARBA00023136"/>
    </source>
</evidence>
<comment type="similarity">
    <text evidence="2 7">Belongs to the TonB-dependent receptor family.</text>
</comment>
<keyword evidence="4 7" id="KW-0798">TonB box</keyword>
<organism evidence="11 12">
    <name type="scientific">Pelomonas dachongensis</name>
    <dbReference type="NCBI Taxonomy" id="3299029"/>
    <lineage>
        <taxon>Bacteria</taxon>
        <taxon>Pseudomonadati</taxon>
        <taxon>Pseudomonadota</taxon>
        <taxon>Betaproteobacteria</taxon>
        <taxon>Burkholderiales</taxon>
        <taxon>Sphaerotilaceae</taxon>
        <taxon>Roseateles</taxon>
    </lineage>
</organism>
<dbReference type="EMBL" id="JBIGHY010000009">
    <property type="protein sequence ID" value="MFG6416472.1"/>
    <property type="molecule type" value="Genomic_DNA"/>
</dbReference>
<keyword evidence="6" id="KW-0998">Cell outer membrane</keyword>
<dbReference type="InterPro" id="IPR037066">
    <property type="entry name" value="Plug_dom_sf"/>
</dbReference>
<evidence type="ECO:0000259" key="10">
    <source>
        <dbReference type="Pfam" id="PF07715"/>
    </source>
</evidence>
<keyword evidence="12" id="KW-1185">Reference proteome</keyword>
<dbReference type="Pfam" id="PF00593">
    <property type="entry name" value="TonB_dep_Rec_b-barrel"/>
    <property type="match status" value="1"/>
</dbReference>
<dbReference type="Proteomes" id="UP001606300">
    <property type="component" value="Unassembled WGS sequence"/>
</dbReference>
<evidence type="ECO:0000256" key="4">
    <source>
        <dbReference type="ARBA" id="ARBA00023077"/>
    </source>
</evidence>
<evidence type="ECO:0000313" key="11">
    <source>
        <dbReference type="EMBL" id="MFG6416472.1"/>
    </source>
</evidence>
<reference evidence="11 12" key="1">
    <citation type="submission" date="2024-09" db="EMBL/GenBank/DDBJ databases">
        <title>Novel species of the genus Pelomonas and Roseateles isolated from streams.</title>
        <authorList>
            <person name="Lu H."/>
        </authorList>
    </citation>
    <scope>NUCLEOTIDE SEQUENCE [LARGE SCALE GENOMIC DNA]</scope>
    <source>
        <strain evidence="11 12">DC23W</strain>
    </source>
</reference>
<dbReference type="Gene3D" id="2.40.170.20">
    <property type="entry name" value="TonB-dependent receptor, beta-barrel domain"/>
    <property type="match status" value="1"/>
</dbReference>
<comment type="caution">
    <text evidence="11">The sequence shown here is derived from an EMBL/GenBank/DDBJ whole genome shotgun (WGS) entry which is preliminary data.</text>
</comment>
<dbReference type="RefSeq" id="WP_394472533.1">
    <property type="nucleotide sequence ID" value="NZ_JBIGHY010000009.1"/>
</dbReference>
<dbReference type="InterPro" id="IPR010917">
    <property type="entry name" value="TonB_rcpt_CS"/>
</dbReference>
<sequence>MNKISSRQRRGPRLDRRLALGTTLLAGLIAQAYAQTAPAQPPSQQLDTVVVTGIRASLESSANAKKNSVGFIDAISAEDMGKFPDSNIAESISRIPGVTLTREITGEGLQIQIRGLGTNFTRILLNGAPVASASTGRTDTGSANREVDMDFMPGELFSRVTVVKSPTASMLEGGAAGIVDMRSARPFDKKGFRTAFSLTGTKGENAEKWGNRGSALVSNTWNNVFGVLAGVAWSTNKVKTTGFESIGWTNANLSQAQGASLGTGRNNTGGGNWTIPGVVPANAGNGLTTGATIDEAYLLSKNPGLTIQQIDNALIPRLGRTMFSEGSRDRKNAIVSMELRPNSSARYFLDVIYGHKKNEFDRVDINWIGRNGSAIPVNMTVDKTDCANGCTVTKGTFANSQYFLEYRPYNEETKFHSVNPGLNVRITDAISVDVQANMTRSDFRRESPTVGFQTLLGSGITTEYDNTSGTPSIRAIDASGATDILNKPSSYGWNGGRLNHQEELRSIRTHGLRGSIDIDANIFDIKIGSAYDSVSRRINTLDNSAYWENIACRRNVNVFLPNPNTTNTGGACNGAGAAGPAAGAYPGYGTGFTAGASPASLQFLGSTIPNAAVPSYLIPTSSGFTTVDWARFAKDSNYQAARDTATFGTANSNNNVAPGFFQEQVSSVFTEINGETTLFGRDLRYNAGGRYATTQQTFATLTLPVDPRNAALNLADGGRYPSQRLETYTQTTYSNFLPSASVAYSLRPNLLARGSVSKTITRADPTQLRALALNFTDPAAQNGTLTNPDLKPYKSENTDLGLEWYTGREGYIAVAWFQKGIQGFTANRTISTTFADLNAYGVNWTQGGLTDTQKQGLYTRAGLPVPGDLATAPTGAALAAINALGITLTQTQNTADELKIKGLELTVQQPLDIISSYLKGIGVSANYTKVKQSGANVATGVPPYTYNLAAYYEGRFGGLRVTKTFTKGSQSSGTGQNGITAAAFYGMDYDQVDFTSRLNIGEFFGWKKDLQATFDIFNVTRSQQRTNFQFANAPYAVYEPGRTYQVGLRASF</sequence>